<gene>
    <name evidence="2" type="ORF">CDN99_13270</name>
</gene>
<dbReference type="AlphaFoldDB" id="A0A246JCD7"/>
<dbReference type="Proteomes" id="UP000197468">
    <property type="component" value="Unassembled WGS sequence"/>
</dbReference>
<evidence type="ECO:0000256" key="1">
    <source>
        <dbReference type="SAM" id="MobiDB-lite"/>
    </source>
</evidence>
<dbReference type="RefSeq" id="WP_088385352.1">
    <property type="nucleotide sequence ID" value="NZ_NIOF01000005.1"/>
</dbReference>
<feature type="region of interest" description="Disordered" evidence="1">
    <location>
        <begin position="15"/>
        <end position="36"/>
    </location>
</feature>
<sequence>MTFLSGISNLTASADGAHDGGRATASASVSPSASGNSPDFGLTIGLPVLGVTATFSAESLQALAGAAADAVTGAADDLAGAGADVVKGATRAATRVMNAVGDGAGAVLDAAGEAGSQVASAAGNVIGYGVMAALAGGAVLDELV</sequence>
<reference evidence="2 3" key="1">
    <citation type="journal article" date="2008" name="Int. J. Syst. Evol. Microbiol.">
        <title>Description of Roseateles aquatilis sp. nov. and Roseateles terrae sp. nov., in the class Betaproteobacteria, and emended description of the genus Roseateles.</title>
        <authorList>
            <person name="Gomila M."/>
            <person name="Bowien B."/>
            <person name="Falsen E."/>
            <person name="Moore E.R."/>
            <person name="Lalucat J."/>
        </authorList>
    </citation>
    <scope>NUCLEOTIDE SEQUENCE [LARGE SCALE GENOMIC DNA]</scope>
    <source>
        <strain evidence="2 3">CCUG 48205</strain>
    </source>
</reference>
<evidence type="ECO:0000313" key="2">
    <source>
        <dbReference type="EMBL" id="OWQ90332.1"/>
    </source>
</evidence>
<evidence type="ECO:0000313" key="3">
    <source>
        <dbReference type="Proteomes" id="UP000197468"/>
    </source>
</evidence>
<dbReference type="EMBL" id="NIOF01000005">
    <property type="protein sequence ID" value="OWQ90332.1"/>
    <property type="molecule type" value="Genomic_DNA"/>
</dbReference>
<feature type="compositionally biased region" description="Low complexity" evidence="1">
    <location>
        <begin position="23"/>
        <end position="36"/>
    </location>
</feature>
<keyword evidence="3" id="KW-1185">Reference proteome</keyword>
<comment type="caution">
    <text evidence="2">The sequence shown here is derived from an EMBL/GenBank/DDBJ whole genome shotgun (WGS) entry which is preliminary data.</text>
</comment>
<organism evidence="2 3">
    <name type="scientific">Roseateles aquatilis</name>
    <dbReference type="NCBI Taxonomy" id="431061"/>
    <lineage>
        <taxon>Bacteria</taxon>
        <taxon>Pseudomonadati</taxon>
        <taxon>Pseudomonadota</taxon>
        <taxon>Betaproteobacteria</taxon>
        <taxon>Burkholderiales</taxon>
        <taxon>Sphaerotilaceae</taxon>
        <taxon>Roseateles</taxon>
    </lineage>
</organism>
<proteinExistence type="predicted"/>
<protein>
    <submittedName>
        <fullName evidence="2">Uncharacterized protein</fullName>
    </submittedName>
</protein>
<accession>A0A246JCD7</accession>
<name>A0A246JCD7_9BURK</name>